<feature type="active site" description="Charge relay system" evidence="6">
    <location>
        <position position="178"/>
    </location>
</feature>
<dbReference type="Gene3D" id="2.130.10.30">
    <property type="entry name" value="Regulator of chromosome condensation 1/beta-lactamase-inhibitor protein II"/>
    <property type="match status" value="2"/>
</dbReference>
<dbReference type="PROSITE" id="PS51892">
    <property type="entry name" value="SUBTILASE"/>
    <property type="match status" value="1"/>
</dbReference>
<dbReference type="Gene3D" id="2.120.10.30">
    <property type="entry name" value="TolB, C-terminal domain"/>
    <property type="match status" value="1"/>
</dbReference>
<dbReference type="CDD" id="cd07473">
    <property type="entry name" value="Peptidases_S8_Subtilisin_like"/>
    <property type="match status" value="1"/>
</dbReference>
<evidence type="ECO:0000256" key="6">
    <source>
        <dbReference type="PROSITE-ProRule" id="PRU01240"/>
    </source>
</evidence>
<evidence type="ECO:0000256" key="9">
    <source>
        <dbReference type="SAM" id="SignalP"/>
    </source>
</evidence>
<protein>
    <submittedName>
        <fullName evidence="11">S8 family serine peptidase</fullName>
    </submittedName>
</protein>
<comment type="caution">
    <text evidence="11">The sequence shown here is derived from an EMBL/GenBank/DDBJ whole genome shotgun (WGS) entry which is preliminary data.</text>
</comment>
<dbReference type="Pfam" id="PF18998">
    <property type="entry name" value="Flg_new_2"/>
    <property type="match status" value="2"/>
</dbReference>
<proteinExistence type="inferred from homology"/>
<dbReference type="PANTHER" id="PTHR45982:SF1">
    <property type="entry name" value="REGULATOR OF CHROMOSOME CONDENSATION"/>
    <property type="match status" value="1"/>
</dbReference>
<dbReference type="Pfam" id="PF05345">
    <property type="entry name" value="He_PIG"/>
    <property type="match status" value="2"/>
</dbReference>
<dbReference type="PROSITE" id="PS00137">
    <property type="entry name" value="SUBTILASE_HIS"/>
    <property type="match status" value="1"/>
</dbReference>
<dbReference type="Proteomes" id="UP000641025">
    <property type="component" value="Unassembled WGS sequence"/>
</dbReference>
<dbReference type="Pfam" id="PF25390">
    <property type="entry name" value="WD40_RLD"/>
    <property type="match status" value="1"/>
</dbReference>
<feature type="active site" description="Charge relay system" evidence="6">
    <location>
        <position position="213"/>
    </location>
</feature>
<dbReference type="PANTHER" id="PTHR45982">
    <property type="entry name" value="REGULATOR OF CHROMOSOME CONDENSATION"/>
    <property type="match status" value="1"/>
</dbReference>
<dbReference type="PRINTS" id="PR00723">
    <property type="entry name" value="SUBTILISIN"/>
</dbReference>
<dbReference type="InterPro" id="IPR044060">
    <property type="entry name" value="Bacterial_rp_domain"/>
</dbReference>
<dbReference type="InterPro" id="IPR036852">
    <property type="entry name" value="Peptidase_S8/S53_dom_sf"/>
</dbReference>
<dbReference type="SUPFAM" id="SSF101898">
    <property type="entry name" value="NHL repeat"/>
    <property type="match status" value="1"/>
</dbReference>
<dbReference type="SUPFAM" id="SSF50985">
    <property type="entry name" value="RCC1/BLIP-II"/>
    <property type="match status" value="1"/>
</dbReference>
<evidence type="ECO:0000256" key="8">
    <source>
        <dbReference type="SAM" id="MobiDB-lite"/>
    </source>
</evidence>
<dbReference type="InterPro" id="IPR009091">
    <property type="entry name" value="RCC1/BLIP-II"/>
</dbReference>
<dbReference type="Pfam" id="PF00082">
    <property type="entry name" value="Peptidase_S8"/>
    <property type="match status" value="1"/>
</dbReference>
<feature type="domain" description="PKD" evidence="10">
    <location>
        <begin position="1576"/>
        <end position="1659"/>
    </location>
</feature>
<dbReference type="SUPFAM" id="SSF52743">
    <property type="entry name" value="Subtilisin-like"/>
    <property type="match status" value="1"/>
</dbReference>
<feature type="compositionally biased region" description="Polar residues" evidence="8">
    <location>
        <begin position="28"/>
        <end position="44"/>
    </location>
</feature>
<dbReference type="SUPFAM" id="SSF49313">
    <property type="entry name" value="Cadherin-like"/>
    <property type="match status" value="2"/>
</dbReference>
<dbReference type="InterPro" id="IPR000408">
    <property type="entry name" value="Reg_chr_condens"/>
</dbReference>
<dbReference type="SUPFAM" id="SSF49299">
    <property type="entry name" value="PKD domain"/>
    <property type="match status" value="1"/>
</dbReference>
<dbReference type="InterPro" id="IPR054399">
    <property type="entry name" value="Fervidolysin-like_N_prodom"/>
</dbReference>
<dbReference type="Gene3D" id="3.40.50.200">
    <property type="entry name" value="Peptidase S8/S53 domain"/>
    <property type="match status" value="1"/>
</dbReference>
<dbReference type="InterPro" id="IPR022398">
    <property type="entry name" value="Peptidase_S8_His-AS"/>
</dbReference>
<dbReference type="InterPro" id="IPR000209">
    <property type="entry name" value="Peptidase_S8/S53_dom"/>
</dbReference>
<feature type="signal peptide" evidence="9">
    <location>
        <begin position="1"/>
        <end position="24"/>
    </location>
</feature>
<dbReference type="InterPro" id="IPR015500">
    <property type="entry name" value="Peptidase_S8_subtilisin-rel"/>
</dbReference>
<evidence type="ECO:0000256" key="2">
    <source>
        <dbReference type="ARBA" id="ARBA00022670"/>
    </source>
</evidence>
<accession>A0ABS0YX76</accession>
<feature type="active site" description="Charge relay system" evidence="6">
    <location>
        <position position="383"/>
    </location>
</feature>
<dbReference type="InterPro" id="IPR035986">
    <property type="entry name" value="PKD_dom_sf"/>
</dbReference>
<dbReference type="InterPro" id="IPR023828">
    <property type="entry name" value="Peptidase_S8_Ser-AS"/>
</dbReference>
<dbReference type="InterPro" id="IPR015919">
    <property type="entry name" value="Cadherin-like_sf"/>
</dbReference>
<keyword evidence="5 6" id="KW-0720">Serine protease</keyword>
<evidence type="ECO:0000313" key="12">
    <source>
        <dbReference type="Proteomes" id="UP000641025"/>
    </source>
</evidence>
<dbReference type="EMBL" id="JAEMHK010000020">
    <property type="protein sequence ID" value="MBJ6802559.1"/>
    <property type="molecule type" value="Genomic_DNA"/>
</dbReference>
<dbReference type="InterPro" id="IPR013783">
    <property type="entry name" value="Ig-like_fold"/>
</dbReference>
<evidence type="ECO:0000256" key="1">
    <source>
        <dbReference type="ARBA" id="ARBA00022658"/>
    </source>
</evidence>
<evidence type="ECO:0000256" key="5">
    <source>
        <dbReference type="ARBA" id="ARBA00022825"/>
    </source>
</evidence>
<keyword evidence="9" id="KW-0732">Signal</keyword>
<dbReference type="InterPro" id="IPR058923">
    <property type="entry name" value="RCC1-like_dom"/>
</dbReference>
<evidence type="ECO:0000256" key="3">
    <source>
        <dbReference type="ARBA" id="ARBA00022737"/>
    </source>
</evidence>
<feature type="chain" id="PRO_5047367471" evidence="9">
    <location>
        <begin position="25"/>
        <end position="1745"/>
    </location>
</feature>
<dbReference type="PROSITE" id="PS50012">
    <property type="entry name" value="RCC1_3"/>
    <property type="match status" value="6"/>
</dbReference>
<evidence type="ECO:0000256" key="4">
    <source>
        <dbReference type="ARBA" id="ARBA00022801"/>
    </source>
</evidence>
<dbReference type="InterPro" id="IPR022409">
    <property type="entry name" value="PKD/Chitinase_dom"/>
</dbReference>
<evidence type="ECO:0000259" key="10">
    <source>
        <dbReference type="PROSITE" id="PS50093"/>
    </source>
</evidence>
<gene>
    <name evidence="11" type="ORF">JFN90_20715</name>
</gene>
<dbReference type="InterPro" id="IPR000601">
    <property type="entry name" value="PKD_dom"/>
</dbReference>
<feature type="region of interest" description="Disordered" evidence="8">
    <location>
        <begin position="28"/>
        <end position="54"/>
    </location>
</feature>
<dbReference type="Pfam" id="PF13540">
    <property type="entry name" value="RCC1_2"/>
    <property type="match status" value="1"/>
</dbReference>
<keyword evidence="3" id="KW-0677">Repeat</keyword>
<dbReference type="InterPro" id="IPR011042">
    <property type="entry name" value="6-blade_b-propeller_TolB-like"/>
</dbReference>
<dbReference type="PROSITE" id="PS00138">
    <property type="entry name" value="SUBTILASE_SER"/>
    <property type="match status" value="1"/>
</dbReference>
<comment type="similarity">
    <text evidence="6 7">Belongs to the peptidase S8 family.</text>
</comment>
<sequence length="1745" mass="181834">MRRIFTLKNLLLLSIVLNSTFAHAAFDSKTTPPSLHNGRSSLADSSRPPKAAPKYKSDELLVKFKAGTPVQNSKNVHARRGGAVIREFSRLRLHHVKLKKGVTVEEALQSYRAEPEVEYAEPNFLYETMRQPDDAMFNDQWALRNSGQTGGTSGADIKATAAWDLSTGSNEVVVAIIDTGIDYTHPDLSANVWTGGGLDTANQDLDPFDDHGHGTHVAGIIGARGSNGIGVAGVNWNVKLTACKFIGANGSGDTAAAVQCLEHIKGLKDAGANIVATNNSWGGGGFSQALYDAIDAQRDILFIAAAGNNGSDNESLLFYPAAFELPNVITVAATDLNDNKSYFSNYGLRNVHVGAPGTDILSTLPAVNTWSLTGGYGNLSGTSMAAPHVAGLAALLKAQQPARDWRTIRNLILAGGDPVPGLADKTLTGRRINALGSLSCSDKPLLVPVQYPAQFPVSSGTFTLAAQSINCGNPAGPVTVTTSAGETITLQDDGVFPDQAAGDGIFSASWTVPSYLVPTPVQVLKFSSPAGMVYVPSLSINGYLPDGNLDHDYRHYLEATSGVAPYTWVVQSGTLPDGLTLNSATGEVSGLPRRSGMFPFTVTVTDAMGRSGTKQYLVQMSDGLVVEERSMSYRAATLSIPRDIAVDGAGNTYLTGFLQTGAQDDYLTLKYSPSGALLWSRSYDSGINERATGVALDGSGNLYVTGGVSDPFDIPLGITHLACTTVKYDQQGNEIWSRSFDNGTIDSAQGVAVDALGNVYVAGYTTYDYPWRHDTLLVKYDAAGNELWTRSYDSAEVDRIFSVALDGTGNVYLTGHKGVVGADGWYSYQYETLKYSPEGVLLWVRNYDDQTAYAVTVGADGSVYVAGDYFWVVKYNGDGAQLWSKAVPVDGVNGQELHVTSLAVGKKGQVYAAGRFFDGFGTAYALAKLDANGTILWTKRIQGDAKDYASIALALDRNDAFYVTRPYDGGMLTSVYIEPLFAEPLPVAVKGKPYRHALTFKGGSAPYTVSVAVGALPSGLVIDPVTQVISGTPTASGTFTFALQLGDAAGAQNLADTVLRVHEPLELTYTDNGTGRVDFSNGASCSGPCSLSFEPGTLVTMSATTGGDSLFTGWGGACSGTGACTVTMDGTKEVGAGFKKLTTTLTVKRSPGPGSGTVQFSPGIPCTGSCSQIYDFGAEVILTAIPAVGSVFVGWGGACSGVAACTLSMITERLVFAKFQPAGPDLPLIASGEWFGAVLRADGTLSTWGENVDGALGDGTSGYRLAATANPVLAGGIAVAAYSHTLVLKEDGTVWGWGKNGSGQLGDGTIVNQPVPHQVSGLAGMVGIAAGSSHSVAVKSDGTVWGWGANANGALGDGTTTQRLTPVQAGIAGVVAASTGAGYTLALKSDGTVWGWGFNPSGQLGDNTLTTRLNPVQTNSLTGVVAVAAGSSHAVALKSDGTVWTWGDGSLGRLGTGPTATSKVPAQVTALSGVVAIATGDYHTLALKSDGTVWAWGYNPFGQIGDGTTTAQRNTPVQVTGLTGVVRIAAGPTHSYAVKGDGTVWGWGDNTRGSLGDGTAERRYAPYRLPIPAATLGSDFTASATSGPAPLAVTFSDLSTGAPTSWLWNFGDGSTATSKNPVHVYGTPGSYTVSLTTTNQTGNVTKSKAGYISVLTCSNPPVRVQSAPSVLFADPETAFLQALDNDVIQLQGVPFSGDLNFDREIVVRLEGGYDCAYNTKAGSAAITGKLKVTKGTLRLDGVRLK</sequence>
<dbReference type="PROSITE" id="PS00136">
    <property type="entry name" value="SUBTILASE_ASP"/>
    <property type="match status" value="1"/>
</dbReference>
<dbReference type="Gene3D" id="2.40.10.500">
    <property type="match status" value="1"/>
</dbReference>
<keyword evidence="2 6" id="KW-0645">Protease</keyword>
<dbReference type="Pfam" id="PF06739">
    <property type="entry name" value="SBBP"/>
    <property type="match status" value="1"/>
</dbReference>
<keyword evidence="4 6" id="KW-0378">Hydrolase</keyword>
<dbReference type="Gene3D" id="2.60.40.10">
    <property type="entry name" value="Immunoglobulins"/>
    <property type="match status" value="3"/>
</dbReference>
<keyword evidence="12" id="KW-1185">Reference proteome</keyword>
<keyword evidence="1" id="KW-0344">Guanine-nucleotide releasing factor</keyword>
<dbReference type="InterPro" id="IPR051553">
    <property type="entry name" value="Ran_GTPase-activating"/>
</dbReference>
<dbReference type="InterPro" id="IPR023827">
    <property type="entry name" value="Peptidase_S8_Asp-AS"/>
</dbReference>
<dbReference type="PROSITE" id="PS50093">
    <property type="entry name" value="PKD"/>
    <property type="match status" value="1"/>
</dbReference>
<name>A0ABS0YX76_9BACT</name>
<dbReference type="InterPro" id="IPR010620">
    <property type="entry name" value="SBBP_repeat"/>
</dbReference>
<dbReference type="InterPro" id="IPR034204">
    <property type="entry name" value="PfSUB1-like_cat_dom"/>
</dbReference>
<dbReference type="PROSITE" id="PS00626">
    <property type="entry name" value="RCC1_2"/>
    <property type="match status" value="3"/>
</dbReference>
<dbReference type="CDD" id="cd00146">
    <property type="entry name" value="PKD"/>
    <property type="match status" value="1"/>
</dbReference>
<dbReference type="Pfam" id="PF18911">
    <property type="entry name" value="PKD_4"/>
    <property type="match status" value="1"/>
</dbReference>
<dbReference type="RefSeq" id="WP_199397023.1">
    <property type="nucleotide sequence ID" value="NZ_JAEMHK010000020.1"/>
</dbReference>
<evidence type="ECO:0000313" key="11">
    <source>
        <dbReference type="EMBL" id="MBJ6802559.1"/>
    </source>
</evidence>
<dbReference type="NCBIfam" id="NF041940">
    <property type="entry name" value="choice_anch_X"/>
    <property type="match status" value="1"/>
</dbReference>
<dbReference type="Pfam" id="PF22148">
    <property type="entry name" value="Fervidolysin_NPro-like"/>
    <property type="match status" value="1"/>
</dbReference>
<reference evidence="11 12" key="1">
    <citation type="submission" date="2020-12" db="EMBL/GenBank/DDBJ databases">
        <title>Geomonas sp. Red259, isolated from paddy soil.</title>
        <authorList>
            <person name="Xu Z."/>
            <person name="Zhang Z."/>
            <person name="Masuda Y."/>
            <person name="Itoh H."/>
            <person name="Senoo K."/>
        </authorList>
    </citation>
    <scope>NUCLEOTIDE SEQUENCE [LARGE SCALE GENOMIC DNA]</scope>
    <source>
        <strain evidence="11 12">Red259</strain>
    </source>
</reference>
<dbReference type="SMART" id="SM00089">
    <property type="entry name" value="PKD"/>
    <property type="match status" value="1"/>
</dbReference>
<evidence type="ECO:0000256" key="7">
    <source>
        <dbReference type="RuleBase" id="RU003355"/>
    </source>
</evidence>
<organism evidence="11 12">
    <name type="scientific">Geomonas propionica</name>
    <dbReference type="NCBI Taxonomy" id="2798582"/>
    <lineage>
        <taxon>Bacteria</taxon>
        <taxon>Pseudomonadati</taxon>
        <taxon>Thermodesulfobacteriota</taxon>
        <taxon>Desulfuromonadia</taxon>
        <taxon>Geobacterales</taxon>
        <taxon>Geobacteraceae</taxon>
        <taxon>Geomonas</taxon>
    </lineage>
</organism>